<dbReference type="Proteomes" id="UP000805704">
    <property type="component" value="Chromosome 17"/>
</dbReference>
<accession>A0ACB7F567</accession>
<reference evidence="1" key="1">
    <citation type="submission" date="2020-04" db="EMBL/GenBank/DDBJ databases">
        <title>A chromosome-scale assembly and high-density genetic map of the yellow drum (Nibea albiflora) genome.</title>
        <authorList>
            <person name="Xu D."/>
            <person name="Zhang W."/>
            <person name="Chen R."/>
            <person name="Tan P."/>
            <person name="Wang L."/>
            <person name="Song H."/>
            <person name="Tian L."/>
            <person name="Zhu Q."/>
            <person name="Wang B."/>
        </authorList>
    </citation>
    <scope>NUCLEOTIDE SEQUENCE</scope>
    <source>
        <strain evidence="1">ZJHYS-2018</strain>
    </source>
</reference>
<evidence type="ECO:0000313" key="1">
    <source>
        <dbReference type="EMBL" id="KAG8009304.1"/>
    </source>
</evidence>
<comment type="caution">
    <text evidence="1">The sequence shown here is derived from an EMBL/GenBank/DDBJ whole genome shotgun (WGS) entry which is preliminary data.</text>
</comment>
<organism evidence="1 2">
    <name type="scientific">Nibea albiflora</name>
    <name type="common">Yellow drum</name>
    <name type="synonym">Corvina albiflora</name>
    <dbReference type="NCBI Taxonomy" id="240163"/>
    <lineage>
        <taxon>Eukaryota</taxon>
        <taxon>Metazoa</taxon>
        <taxon>Chordata</taxon>
        <taxon>Craniata</taxon>
        <taxon>Vertebrata</taxon>
        <taxon>Euteleostomi</taxon>
        <taxon>Actinopterygii</taxon>
        <taxon>Neopterygii</taxon>
        <taxon>Teleostei</taxon>
        <taxon>Neoteleostei</taxon>
        <taxon>Acanthomorphata</taxon>
        <taxon>Eupercaria</taxon>
        <taxon>Sciaenidae</taxon>
        <taxon>Nibea</taxon>
    </lineage>
</organism>
<proteinExistence type="predicted"/>
<sequence>MLLMGCEATWRTDQHSTTATTSQRCAQCDPEKANDGPAAAVKQFATFTSGSSGGKNFLDWHTQIGRQLVPLCSAALRVDMMDSDDAHRLGAELNLVLIRCTVTCVYPTHDATNLLKSLMPSITITSEEDPKQHEAVTHFQFRALLNLHSLAQSSSYTKTHMAVKLAQVAVRPRHAARATY</sequence>
<name>A0ACB7F567_NIBAL</name>
<keyword evidence="2" id="KW-1185">Reference proteome</keyword>
<evidence type="ECO:0000313" key="2">
    <source>
        <dbReference type="Proteomes" id="UP000805704"/>
    </source>
</evidence>
<protein>
    <submittedName>
        <fullName evidence="1">Uncharacterized protein</fullName>
    </submittedName>
</protein>
<dbReference type="EMBL" id="CM024805">
    <property type="protein sequence ID" value="KAG8009304.1"/>
    <property type="molecule type" value="Genomic_DNA"/>
</dbReference>
<gene>
    <name evidence="1" type="ORF">GBF38_017427</name>
</gene>